<dbReference type="EMBL" id="CP032412">
    <property type="protein sequence ID" value="AYB46674.1"/>
    <property type="molecule type" value="Genomic_DNA"/>
</dbReference>
<evidence type="ECO:0000256" key="1">
    <source>
        <dbReference type="ARBA" id="ARBA00007905"/>
    </source>
</evidence>
<comment type="similarity">
    <text evidence="1">Belongs to the aldo/keto reductase family.</text>
</comment>
<keyword evidence="3" id="KW-0560">Oxidoreductase</keyword>
<organism evidence="4 5">
    <name type="scientific">Paenibacillus lautus</name>
    <name type="common">Bacillus lautus</name>
    <dbReference type="NCBI Taxonomy" id="1401"/>
    <lineage>
        <taxon>Bacteria</taxon>
        <taxon>Bacillati</taxon>
        <taxon>Bacillota</taxon>
        <taxon>Bacilli</taxon>
        <taxon>Bacillales</taxon>
        <taxon>Paenibacillaceae</taxon>
        <taxon>Paenibacillus</taxon>
    </lineage>
</organism>
<dbReference type="InterPro" id="IPR044500">
    <property type="entry name" value="AKR5G"/>
</dbReference>
<dbReference type="GO" id="GO:0016616">
    <property type="term" value="F:oxidoreductase activity, acting on the CH-OH group of donors, NAD or NADP as acceptor"/>
    <property type="evidence" value="ECO:0007669"/>
    <property type="project" value="UniProtKB-ARBA"/>
</dbReference>
<dbReference type="AlphaFoldDB" id="A0A2A5LJU0"/>
<evidence type="ECO:0000313" key="5">
    <source>
        <dbReference type="Proteomes" id="UP000266552"/>
    </source>
</evidence>
<name>A0A2A5LJU0_PAELA</name>
<keyword evidence="5" id="KW-1185">Reference proteome</keyword>
<dbReference type="Proteomes" id="UP000266552">
    <property type="component" value="Chromosome"/>
</dbReference>
<dbReference type="FunFam" id="3.20.20.100:FF:000015">
    <property type="entry name" value="Oxidoreductase, aldo/keto reductase family"/>
    <property type="match status" value="1"/>
</dbReference>
<dbReference type="Gene3D" id="3.20.20.100">
    <property type="entry name" value="NADP-dependent oxidoreductase domain"/>
    <property type="match status" value="1"/>
</dbReference>
<dbReference type="InterPro" id="IPR023210">
    <property type="entry name" value="NADP_OxRdtase_dom"/>
</dbReference>
<evidence type="ECO:0000256" key="2">
    <source>
        <dbReference type="ARBA" id="ARBA00022857"/>
    </source>
</evidence>
<keyword evidence="2" id="KW-0521">NADP</keyword>
<sequence length="276" mass="31010">MANQTFTDGPTLNDGVKMPWLGLGVWKTKEGEEVIQSVKSAIAAGYRSIDTAAIYGNEEGVGQAIRESGVSRDELFITTKVWNDDQGYEKTLQAFETSRKKLGLDIVDLYLVHWPGKDKYLETWKALIHLQKEGLVRSIGVSNFQIRHLQHIIEDTGVVPVVNQVELHPLLSQKELLGYARENHIVLEAWSPLMQGNLDQPALAQIAEKYGKTTAQVILRWDIQNGVIVIPKSIKDHRIRENAGIFDFELSAEDMAAIDGLNQNKRFGSNPDEFLF</sequence>
<dbReference type="PRINTS" id="PR00069">
    <property type="entry name" value="ALDKETRDTASE"/>
</dbReference>
<proteinExistence type="inferred from homology"/>
<dbReference type="PANTHER" id="PTHR43827:SF3">
    <property type="entry name" value="NADP-DEPENDENT OXIDOREDUCTASE DOMAIN-CONTAINING PROTEIN"/>
    <property type="match status" value="1"/>
</dbReference>
<dbReference type="KEGG" id="plw:D5F53_26675"/>
<dbReference type="InterPro" id="IPR020471">
    <property type="entry name" value="AKR"/>
</dbReference>
<evidence type="ECO:0000313" key="4">
    <source>
        <dbReference type="EMBL" id="AYB46674.1"/>
    </source>
</evidence>
<dbReference type="InterPro" id="IPR036812">
    <property type="entry name" value="NAD(P)_OxRdtase_dom_sf"/>
</dbReference>
<dbReference type="PIRSF" id="PIRSF000097">
    <property type="entry name" value="AKR"/>
    <property type="match status" value="1"/>
</dbReference>
<dbReference type="PROSITE" id="PS00798">
    <property type="entry name" value="ALDOKETO_REDUCTASE_1"/>
    <property type="match status" value="1"/>
</dbReference>
<dbReference type="Pfam" id="PF00248">
    <property type="entry name" value="Aldo_ket_red"/>
    <property type="match status" value="1"/>
</dbReference>
<evidence type="ECO:0000256" key="3">
    <source>
        <dbReference type="ARBA" id="ARBA00023002"/>
    </source>
</evidence>
<dbReference type="CDD" id="cd19157">
    <property type="entry name" value="AKR_AKR5G1-3"/>
    <property type="match status" value="1"/>
</dbReference>
<accession>A0A2A5LJU0</accession>
<reference evidence="4 5" key="1">
    <citation type="submission" date="2018-09" db="EMBL/GenBank/DDBJ databases">
        <title>Genome Sequence of Paenibacillus lautus Strain E7593-69, Azo Dye-Degrading Bacteria, Isolated from Commercial Tattoo Inks.</title>
        <authorList>
            <person name="Nho S.W."/>
            <person name="Kim S.-J."/>
            <person name="Kweon O."/>
            <person name="Cerniglia C.E."/>
        </authorList>
    </citation>
    <scope>NUCLEOTIDE SEQUENCE [LARGE SCALE GENOMIC DNA]</scope>
    <source>
        <strain evidence="4 5">E7593-69</strain>
    </source>
</reference>
<gene>
    <name evidence="4" type="ORF">D5F53_26675</name>
</gene>
<protein>
    <submittedName>
        <fullName evidence="4">Aldo/keto reductase</fullName>
    </submittedName>
</protein>
<dbReference type="PROSITE" id="PS00063">
    <property type="entry name" value="ALDOKETO_REDUCTASE_3"/>
    <property type="match status" value="1"/>
</dbReference>
<dbReference type="SUPFAM" id="SSF51430">
    <property type="entry name" value="NAD(P)-linked oxidoreductase"/>
    <property type="match status" value="1"/>
</dbReference>
<dbReference type="PROSITE" id="PS00062">
    <property type="entry name" value="ALDOKETO_REDUCTASE_2"/>
    <property type="match status" value="1"/>
</dbReference>
<dbReference type="RefSeq" id="WP_009594154.1">
    <property type="nucleotide sequence ID" value="NZ_BOSC01000002.1"/>
</dbReference>
<dbReference type="PANTHER" id="PTHR43827">
    <property type="entry name" value="2,5-DIKETO-D-GLUCONIC ACID REDUCTASE"/>
    <property type="match status" value="1"/>
</dbReference>
<dbReference type="InterPro" id="IPR018170">
    <property type="entry name" value="Aldo/ket_reductase_CS"/>
</dbReference>